<dbReference type="EMBL" id="CM047742">
    <property type="protein sequence ID" value="KAJ0035473.1"/>
    <property type="molecule type" value="Genomic_DNA"/>
</dbReference>
<accession>A0ACC0YEX7</accession>
<sequence length="147" mass="16014">MMKLEAFVPMLLFLVFSVPLANAHSAAAQPLAASAPSASPQPADGPAKKWVAVPDLKQLPFQWGKPELFAHANDPKVKKCLAESSGYYSCSNNLVTSFLKHEVSLKPECCKAIQQLDDRCSSAVFAVFKNQYFRVAVKNQCAKSHSS</sequence>
<evidence type="ECO:0000313" key="2">
    <source>
        <dbReference type="Proteomes" id="UP001163603"/>
    </source>
</evidence>
<name>A0ACC0YEX7_9ROSI</name>
<reference evidence="2" key="1">
    <citation type="journal article" date="2023" name="G3 (Bethesda)">
        <title>Genome assembly and association tests identify interacting loci associated with vigor, precocity, and sex in interspecific pistachio rootstocks.</title>
        <authorList>
            <person name="Palmer W."/>
            <person name="Jacygrad E."/>
            <person name="Sagayaradj S."/>
            <person name="Cavanaugh K."/>
            <person name="Han R."/>
            <person name="Bertier L."/>
            <person name="Beede B."/>
            <person name="Kafkas S."/>
            <person name="Golino D."/>
            <person name="Preece J."/>
            <person name="Michelmore R."/>
        </authorList>
    </citation>
    <scope>NUCLEOTIDE SEQUENCE [LARGE SCALE GENOMIC DNA]</scope>
</reference>
<gene>
    <name evidence="1" type="ORF">Pint_25995</name>
</gene>
<organism evidence="1 2">
    <name type="scientific">Pistacia integerrima</name>
    <dbReference type="NCBI Taxonomy" id="434235"/>
    <lineage>
        <taxon>Eukaryota</taxon>
        <taxon>Viridiplantae</taxon>
        <taxon>Streptophyta</taxon>
        <taxon>Embryophyta</taxon>
        <taxon>Tracheophyta</taxon>
        <taxon>Spermatophyta</taxon>
        <taxon>Magnoliopsida</taxon>
        <taxon>eudicotyledons</taxon>
        <taxon>Gunneridae</taxon>
        <taxon>Pentapetalae</taxon>
        <taxon>rosids</taxon>
        <taxon>malvids</taxon>
        <taxon>Sapindales</taxon>
        <taxon>Anacardiaceae</taxon>
        <taxon>Pistacia</taxon>
    </lineage>
</organism>
<dbReference type="Proteomes" id="UP001163603">
    <property type="component" value="Chromosome 7"/>
</dbReference>
<comment type="caution">
    <text evidence="1">The sequence shown here is derived from an EMBL/GenBank/DDBJ whole genome shotgun (WGS) entry which is preliminary data.</text>
</comment>
<proteinExistence type="predicted"/>
<keyword evidence="2" id="KW-1185">Reference proteome</keyword>
<evidence type="ECO:0000313" key="1">
    <source>
        <dbReference type="EMBL" id="KAJ0035473.1"/>
    </source>
</evidence>
<protein>
    <submittedName>
        <fullName evidence="1">Uncharacterized protein</fullName>
    </submittedName>
</protein>